<dbReference type="PANTHER" id="PTHR13847">
    <property type="entry name" value="SARCOSINE DEHYDROGENASE-RELATED"/>
    <property type="match status" value="1"/>
</dbReference>
<keyword evidence="4" id="KW-1185">Reference proteome</keyword>
<protein>
    <submittedName>
        <fullName evidence="3">NAD(P)/FAD-dependent oxidoreductase</fullName>
        <ecNumber evidence="3">1.-.-.-</ecNumber>
    </submittedName>
</protein>
<dbReference type="RefSeq" id="WP_377390487.1">
    <property type="nucleotide sequence ID" value="NZ_JBHUIX010000011.1"/>
</dbReference>
<dbReference type="EC" id="1.-.-.-" evidence="3"/>
<dbReference type="Gene3D" id="3.50.50.60">
    <property type="entry name" value="FAD/NAD(P)-binding domain"/>
    <property type="match status" value="1"/>
</dbReference>
<evidence type="ECO:0000313" key="4">
    <source>
        <dbReference type="Proteomes" id="UP001597413"/>
    </source>
</evidence>
<proteinExistence type="predicted"/>
<feature type="domain" description="FAD dependent oxidoreductase" evidence="2">
    <location>
        <begin position="31"/>
        <end position="375"/>
    </location>
</feature>
<sequence length="424" mass="45857">MTTVRRTEPPYERTAVAAPPTEALSGAVQVDFALVGAGYGGLLTAIELAQKGANVAVVEAHEVGCGGSGRNHGQCIPIYGYVEAPWVPSKGRDLLVNSSAQVFEMVRRYKMNCEAVQNGLVTAAYNARTLATTKAAQARYARYGKSDAYYSAAELAELTGIASGFLGGWVHKDGGHLNPLGYTRELARVAISLGVRVFTQSPVTSLARKNGAWDLKTPGGEIRARRVGLTTDAYSEQGVPGRVRRGFFPLECYGLASRPLTEAERRAVMPGGMNFGDTHRDPMFFRIDCSGRLITGGLVEPKRGRDFAYTSAFMTRRLAQLWPELAGLSWEHMWSGTISMALDQTPTIRDLGEGLWALSGWSGRGVPTSAALSVAFARTLEDAATGLDYWPHRHPPKVFGGAILGQIVQLCRGPFNQTRDRFGL</sequence>
<evidence type="ECO:0000256" key="1">
    <source>
        <dbReference type="ARBA" id="ARBA00023002"/>
    </source>
</evidence>
<reference evidence="4" key="1">
    <citation type="journal article" date="2019" name="Int. J. Syst. Evol. Microbiol.">
        <title>The Global Catalogue of Microorganisms (GCM) 10K type strain sequencing project: providing services to taxonomists for standard genome sequencing and annotation.</title>
        <authorList>
            <consortium name="The Broad Institute Genomics Platform"/>
            <consortium name="The Broad Institute Genome Sequencing Center for Infectious Disease"/>
            <person name="Wu L."/>
            <person name="Ma J."/>
        </authorList>
    </citation>
    <scope>NUCLEOTIDE SEQUENCE [LARGE SCALE GENOMIC DNA]</scope>
    <source>
        <strain evidence="4">CCUG 55131</strain>
    </source>
</reference>
<evidence type="ECO:0000313" key="3">
    <source>
        <dbReference type="EMBL" id="MFD2174743.1"/>
    </source>
</evidence>
<comment type="caution">
    <text evidence="3">The sequence shown here is derived from an EMBL/GenBank/DDBJ whole genome shotgun (WGS) entry which is preliminary data.</text>
</comment>
<evidence type="ECO:0000259" key="2">
    <source>
        <dbReference type="Pfam" id="PF01266"/>
    </source>
</evidence>
<dbReference type="Pfam" id="PF01266">
    <property type="entry name" value="DAO"/>
    <property type="match status" value="1"/>
</dbReference>
<dbReference type="Gene3D" id="3.30.9.10">
    <property type="entry name" value="D-Amino Acid Oxidase, subunit A, domain 2"/>
    <property type="match status" value="1"/>
</dbReference>
<dbReference type="GO" id="GO:0016491">
    <property type="term" value="F:oxidoreductase activity"/>
    <property type="evidence" value="ECO:0007669"/>
    <property type="project" value="UniProtKB-KW"/>
</dbReference>
<dbReference type="PANTHER" id="PTHR13847:SF281">
    <property type="entry name" value="FAD DEPENDENT OXIDOREDUCTASE DOMAIN-CONTAINING PROTEIN"/>
    <property type="match status" value="1"/>
</dbReference>
<dbReference type="Proteomes" id="UP001597413">
    <property type="component" value="Unassembled WGS sequence"/>
</dbReference>
<dbReference type="InterPro" id="IPR036188">
    <property type="entry name" value="FAD/NAD-bd_sf"/>
</dbReference>
<dbReference type="InterPro" id="IPR006076">
    <property type="entry name" value="FAD-dep_OxRdtase"/>
</dbReference>
<dbReference type="SUPFAM" id="SSF51905">
    <property type="entry name" value="FAD/NAD(P)-binding domain"/>
    <property type="match status" value="1"/>
</dbReference>
<name>A0ABW5A9A0_9RHOB</name>
<keyword evidence="1 3" id="KW-0560">Oxidoreductase</keyword>
<dbReference type="EMBL" id="JBHUIX010000011">
    <property type="protein sequence ID" value="MFD2174743.1"/>
    <property type="molecule type" value="Genomic_DNA"/>
</dbReference>
<organism evidence="3 4">
    <name type="scientific">Rhodobacter lacus</name>
    <dbReference type="NCBI Taxonomy" id="1641972"/>
    <lineage>
        <taxon>Bacteria</taxon>
        <taxon>Pseudomonadati</taxon>
        <taxon>Pseudomonadota</taxon>
        <taxon>Alphaproteobacteria</taxon>
        <taxon>Rhodobacterales</taxon>
        <taxon>Rhodobacter group</taxon>
        <taxon>Rhodobacter</taxon>
    </lineage>
</organism>
<accession>A0ABW5A9A0</accession>
<gene>
    <name evidence="3" type="ORF">ACFSM0_11620</name>
</gene>